<organism evidence="1 2">
    <name type="scientific">Adhaeribacter rhizoryzae</name>
    <dbReference type="NCBI Taxonomy" id="2607907"/>
    <lineage>
        <taxon>Bacteria</taxon>
        <taxon>Pseudomonadati</taxon>
        <taxon>Bacteroidota</taxon>
        <taxon>Cytophagia</taxon>
        <taxon>Cytophagales</taxon>
        <taxon>Hymenobacteraceae</taxon>
        <taxon>Adhaeribacter</taxon>
    </lineage>
</organism>
<keyword evidence="2" id="KW-1185">Reference proteome</keyword>
<dbReference type="InterPro" id="IPR025345">
    <property type="entry name" value="DUF4249"/>
</dbReference>
<dbReference type="RefSeq" id="WP_150086896.1">
    <property type="nucleotide sequence ID" value="NZ_VWSF01000002.1"/>
</dbReference>
<dbReference type="Pfam" id="PF14054">
    <property type="entry name" value="DUF4249"/>
    <property type="match status" value="1"/>
</dbReference>
<accession>A0A5M6DLZ9</accession>
<name>A0A5M6DLZ9_9BACT</name>
<dbReference type="Proteomes" id="UP000323426">
    <property type="component" value="Unassembled WGS sequence"/>
</dbReference>
<proteinExistence type="predicted"/>
<comment type="caution">
    <text evidence="1">The sequence shown here is derived from an EMBL/GenBank/DDBJ whole genome shotgun (WGS) entry which is preliminary data.</text>
</comment>
<evidence type="ECO:0000313" key="2">
    <source>
        <dbReference type="Proteomes" id="UP000323426"/>
    </source>
</evidence>
<sequence length="351" mass="39298">MKKAYSFLLVLIISQFVGCIDPLDLKTGKGTESLVVDGLITNEPGPYTVKLSLSEPYTAYAGNASSFVRRATVIISDDKGNSETLTEIKPGTYTTSGNNLQGQIGNTYTLTVKTREGQEYTSAPELLAPVPDITNLYPEVQEQKILNASGNEVSVYNVAVYVDTPDPAEQKNYYLWQWEGVHRVNTQPWNYCEKVRGKCIPMPKDCCETCWLTVFTNSINVKDDRLINGRQLKKHLVTQIPVTPRTFESKYYLEVKQLSVSETAYDYWSMLKTQLSSVGNVQDPPPAAIAGNMRNVNNPEDKPYGYFGASAVVKKVIFIRREELGINPGELIFPDDCRVLMNSTTEKPAFW</sequence>
<protein>
    <submittedName>
        <fullName evidence="1">DUF4249 domain-containing protein</fullName>
    </submittedName>
</protein>
<dbReference type="AlphaFoldDB" id="A0A5M6DLZ9"/>
<gene>
    <name evidence="1" type="ORF">F0145_03355</name>
</gene>
<dbReference type="EMBL" id="VWSF01000002">
    <property type="protein sequence ID" value="KAA5548568.1"/>
    <property type="molecule type" value="Genomic_DNA"/>
</dbReference>
<evidence type="ECO:0000313" key="1">
    <source>
        <dbReference type="EMBL" id="KAA5548568.1"/>
    </source>
</evidence>
<reference evidence="1 2" key="1">
    <citation type="submission" date="2019-09" db="EMBL/GenBank/DDBJ databases">
        <title>Genome sequence and assembly of Adhaeribacter sp.</title>
        <authorList>
            <person name="Chhetri G."/>
        </authorList>
    </citation>
    <scope>NUCLEOTIDE SEQUENCE [LARGE SCALE GENOMIC DNA]</scope>
    <source>
        <strain evidence="1 2">DK36</strain>
    </source>
</reference>